<protein>
    <submittedName>
        <fullName evidence="2">Uncharacterized protein</fullName>
    </submittedName>
</protein>
<dbReference type="EMBL" id="JAPKFM010000002">
    <property type="protein sequence ID" value="MCX2963124.1"/>
    <property type="molecule type" value="Genomic_DNA"/>
</dbReference>
<keyword evidence="3" id="KW-1185">Reference proteome</keyword>
<dbReference type="Proteomes" id="UP001143347">
    <property type="component" value="Unassembled WGS sequence"/>
</dbReference>
<dbReference type="RefSeq" id="WP_266060154.1">
    <property type="nucleotide sequence ID" value="NZ_JAPKFM010000002.1"/>
</dbReference>
<evidence type="ECO:0000256" key="1">
    <source>
        <dbReference type="SAM" id="MobiDB-lite"/>
    </source>
</evidence>
<organism evidence="2 3">
    <name type="scientific">Gordonia aquimaris</name>
    <dbReference type="NCBI Taxonomy" id="2984863"/>
    <lineage>
        <taxon>Bacteria</taxon>
        <taxon>Bacillati</taxon>
        <taxon>Actinomycetota</taxon>
        <taxon>Actinomycetes</taxon>
        <taxon>Mycobacteriales</taxon>
        <taxon>Gordoniaceae</taxon>
        <taxon>Gordonia</taxon>
    </lineage>
</organism>
<evidence type="ECO:0000313" key="3">
    <source>
        <dbReference type="Proteomes" id="UP001143347"/>
    </source>
</evidence>
<name>A0A9X3D1W0_9ACTN</name>
<proteinExistence type="predicted"/>
<dbReference type="AlphaFoldDB" id="A0A9X3D1W0"/>
<comment type="caution">
    <text evidence="2">The sequence shown here is derived from an EMBL/GenBank/DDBJ whole genome shotgun (WGS) entry which is preliminary data.</text>
</comment>
<reference evidence="2" key="1">
    <citation type="submission" date="2022-10" db="EMBL/GenBank/DDBJ databases">
        <title>WGS of marine actinomycetes from Thailand.</title>
        <authorList>
            <person name="Thawai C."/>
        </authorList>
    </citation>
    <scope>NUCLEOTIDE SEQUENCE</scope>
    <source>
        <strain evidence="2">SW21</strain>
    </source>
</reference>
<sequence length="509" mass="55172">MSVGDGALAPPRVGAVTDFPVGFVEAGSAFASRRVRDAEVMTVRGVLELEDRGPFEHHDHDAGVSYWMWQGLLRGDGWTATWHGTRPLTGPVELTGYFTSALNVDNPGRVRGRITRVRIISEAYRPVDDSWEVIGGAPAHYRDVQRAPHFHGDDVTVTADGMGYRDTAILIDLDLDDVAPPPVRPRVVPGHVSVAGDSTVWVSDTELPVVARIDTRANDAVEYVLPGLPADFRRVYATPTGCWATEPRAVYRITAGEGAYRVADVGAAIAAVSGETLLAHHATRGWTLYEPDRPPLPVDLPDSETIGFPGVDRHTGDFVLLSRAGSTQLRLVRVSTSGEVSVGPVLEQLGRHAWPALAGTPLRILYGRGQAAIVNDDLTLGPADRLPKEPITGGGVDDDVWIETFRARRDSDDLATQWWPLPPPDDLNTTLPREPRLTILDAATLTPHVSWSVDKPRSVAADGPNVWICDRKRLFRAHRHSSAQPTPIDVSAMITESIPPATGGARADE</sequence>
<evidence type="ECO:0000313" key="2">
    <source>
        <dbReference type="EMBL" id="MCX2963124.1"/>
    </source>
</evidence>
<feature type="region of interest" description="Disordered" evidence="1">
    <location>
        <begin position="480"/>
        <end position="509"/>
    </location>
</feature>
<gene>
    <name evidence="2" type="ORF">OSB52_03355</name>
</gene>
<accession>A0A9X3D1W0</accession>